<dbReference type="AlphaFoldDB" id="A0A2T7NV17"/>
<dbReference type="InterPro" id="IPR015422">
    <property type="entry name" value="PyrdxlP-dep_Trfase_small"/>
</dbReference>
<dbReference type="GO" id="GO:0048821">
    <property type="term" value="P:erythrocyte development"/>
    <property type="evidence" value="ECO:0007669"/>
    <property type="project" value="TreeGrafter"/>
</dbReference>
<comment type="similarity">
    <text evidence="2 6">Belongs to the class-II pyridoxal-phosphate-dependent aminotransferase family.</text>
</comment>
<proteinExistence type="inferred from homology"/>
<evidence type="ECO:0000313" key="8">
    <source>
        <dbReference type="EMBL" id="PVD24986.1"/>
    </source>
</evidence>
<protein>
    <recommendedName>
        <fullName evidence="6">5-aminolevulinate synthase</fullName>
        <ecNumber evidence="6">2.3.1.37</ecNumber>
    </recommendedName>
    <alternativeName>
        <fullName evidence="6">5-aminolevulinic acid synthase</fullName>
    </alternativeName>
    <alternativeName>
        <fullName evidence="6">Delta-ALA synthase</fullName>
    </alternativeName>
    <alternativeName>
        <fullName evidence="6">Delta-aminolevulinate synthase</fullName>
    </alternativeName>
</protein>
<dbReference type="CDD" id="cd06454">
    <property type="entry name" value="KBL_like"/>
    <property type="match status" value="1"/>
</dbReference>
<comment type="catalytic activity">
    <reaction evidence="6">
        <text>succinyl-CoA + glycine + H(+) = 5-aminolevulinate + CO2 + CoA</text>
        <dbReference type="Rhea" id="RHEA:12921"/>
        <dbReference type="ChEBI" id="CHEBI:15378"/>
        <dbReference type="ChEBI" id="CHEBI:16526"/>
        <dbReference type="ChEBI" id="CHEBI:57287"/>
        <dbReference type="ChEBI" id="CHEBI:57292"/>
        <dbReference type="ChEBI" id="CHEBI:57305"/>
        <dbReference type="ChEBI" id="CHEBI:356416"/>
        <dbReference type="EC" id="2.3.1.37"/>
    </reaction>
</comment>
<dbReference type="NCBIfam" id="TIGR01821">
    <property type="entry name" value="5aminolev_synth"/>
    <property type="match status" value="1"/>
</dbReference>
<dbReference type="InterPro" id="IPR050087">
    <property type="entry name" value="AON_synthase_class-II"/>
</dbReference>
<dbReference type="InterPro" id="IPR015421">
    <property type="entry name" value="PyrdxlP-dep_Trfase_major"/>
</dbReference>
<dbReference type="InterPro" id="IPR004839">
    <property type="entry name" value="Aminotransferase_I/II_large"/>
</dbReference>
<evidence type="ECO:0000256" key="6">
    <source>
        <dbReference type="RuleBase" id="RU910713"/>
    </source>
</evidence>
<accession>A0A2T7NV17</accession>
<evidence type="ECO:0000259" key="7">
    <source>
        <dbReference type="Pfam" id="PF00155"/>
    </source>
</evidence>
<sequence>MNPQQVFVLTKDEDPDDVGLGSVGVEQIETQIGIYSLPASSLSLSPPTPLPSSEVTVRMTSQAQQEDTIVMEEDPEDLPKVTSSNFDYERFYARELDKKKQDHSYRTFRKVMRNASREALEKHGAGAGGTRNISGNSPLHEELEREVAKLHQKEAGLVFSSCYVANDTTLFTLGKTLPGMHFFSDAGNHASMIQGIRNSGAKKHIFRHNDPDHLESLLKEVDPNVPKVVAFETVHSMDGSICPTNELCDVAHKYGALTFVDEVHAVGLYGEHGAGVGEQDGCLHKMDIISGTLGKSYGNMGGYIVGSANFVDMIRSYGSGFIFTTSLPPTILSGALAAIRILASDEGRELRARQQKNVRYIREKLIAAGIPAMHSPSHIIPIHVGDAAKCTEASNLLINNYGIYVQSINYPTVARGSERLRLAPTAHHGQDMMDYFVESTASVWRSLGLPMHSQVHPKACESCRRDLSLEQLYQPEPICSRSNCTYQNMQAALA</sequence>
<dbReference type="InterPro" id="IPR010961">
    <property type="entry name" value="4pyrrol_synth_NH2levulA_synth"/>
</dbReference>
<dbReference type="FunFam" id="3.40.640.10:FF:000006">
    <property type="entry name" value="5-aminolevulinate synthase, mitochondrial"/>
    <property type="match status" value="1"/>
</dbReference>
<dbReference type="GO" id="GO:0006782">
    <property type="term" value="P:protoporphyrinogen IX biosynthetic process"/>
    <property type="evidence" value="ECO:0007669"/>
    <property type="project" value="UniProtKB-UniRule"/>
</dbReference>
<organism evidence="8 9">
    <name type="scientific">Pomacea canaliculata</name>
    <name type="common">Golden apple snail</name>
    <dbReference type="NCBI Taxonomy" id="400727"/>
    <lineage>
        <taxon>Eukaryota</taxon>
        <taxon>Metazoa</taxon>
        <taxon>Spiralia</taxon>
        <taxon>Lophotrochozoa</taxon>
        <taxon>Mollusca</taxon>
        <taxon>Gastropoda</taxon>
        <taxon>Caenogastropoda</taxon>
        <taxon>Architaenioglossa</taxon>
        <taxon>Ampullarioidea</taxon>
        <taxon>Ampullariidae</taxon>
        <taxon>Pomacea</taxon>
    </lineage>
</organism>
<feature type="domain" description="Aminotransferase class I/classII large" evidence="7">
    <location>
        <begin position="107"/>
        <end position="438"/>
    </location>
</feature>
<dbReference type="PANTHER" id="PTHR13693:SF102">
    <property type="entry name" value="2-AMINO-3-KETOBUTYRATE COENZYME A LIGASE, MITOCHONDRIAL"/>
    <property type="match status" value="1"/>
</dbReference>
<keyword evidence="4 6" id="KW-0663">Pyridoxal phosphate</keyword>
<evidence type="ECO:0000313" key="9">
    <source>
        <dbReference type="Proteomes" id="UP000245119"/>
    </source>
</evidence>
<dbReference type="EMBL" id="PZQS01000009">
    <property type="protein sequence ID" value="PVD24986.1"/>
    <property type="molecule type" value="Genomic_DNA"/>
</dbReference>
<dbReference type="GO" id="GO:0005739">
    <property type="term" value="C:mitochondrion"/>
    <property type="evidence" value="ECO:0007669"/>
    <property type="project" value="TreeGrafter"/>
</dbReference>
<keyword evidence="6" id="KW-0350">Heme biosynthesis</keyword>
<evidence type="ECO:0000256" key="5">
    <source>
        <dbReference type="ARBA" id="ARBA00023315"/>
    </source>
</evidence>
<dbReference type="EC" id="2.3.1.37" evidence="6"/>
<dbReference type="Proteomes" id="UP000245119">
    <property type="component" value="Linkage Group LG9"/>
</dbReference>
<dbReference type="SUPFAM" id="SSF53383">
    <property type="entry name" value="PLP-dependent transferases"/>
    <property type="match status" value="1"/>
</dbReference>
<dbReference type="PANTHER" id="PTHR13693">
    <property type="entry name" value="CLASS II AMINOTRANSFERASE/8-AMINO-7-OXONONANOATE SYNTHASE"/>
    <property type="match status" value="1"/>
</dbReference>
<dbReference type="Pfam" id="PF00155">
    <property type="entry name" value="Aminotran_1_2"/>
    <property type="match status" value="1"/>
</dbReference>
<dbReference type="UniPathway" id="UPA00251">
    <property type="reaction ID" value="UER00375"/>
</dbReference>
<evidence type="ECO:0000256" key="3">
    <source>
        <dbReference type="ARBA" id="ARBA00022679"/>
    </source>
</evidence>
<evidence type="ECO:0000256" key="4">
    <source>
        <dbReference type="ARBA" id="ARBA00022898"/>
    </source>
</evidence>
<dbReference type="GO" id="GO:0003870">
    <property type="term" value="F:5-aminolevulinate synthase activity"/>
    <property type="evidence" value="ECO:0007669"/>
    <property type="project" value="UniProtKB-EC"/>
</dbReference>
<evidence type="ECO:0000256" key="1">
    <source>
        <dbReference type="ARBA" id="ARBA00001933"/>
    </source>
</evidence>
<dbReference type="Gene3D" id="3.90.1150.10">
    <property type="entry name" value="Aspartate Aminotransferase, domain 1"/>
    <property type="match status" value="1"/>
</dbReference>
<keyword evidence="9" id="KW-1185">Reference proteome</keyword>
<dbReference type="InterPro" id="IPR015424">
    <property type="entry name" value="PyrdxlP-dep_Trfase"/>
</dbReference>
<comment type="pathway">
    <text evidence="6">Porphyrin-containing compound metabolism; protoporphyrin-IX biosynthesis; 5-aminolevulinate from glycine: step 1/1.</text>
</comment>
<dbReference type="STRING" id="400727.A0A2T7NV17"/>
<dbReference type="GO" id="GO:0042541">
    <property type="term" value="P:hemoglobin biosynthetic process"/>
    <property type="evidence" value="ECO:0007669"/>
    <property type="project" value="TreeGrafter"/>
</dbReference>
<reference evidence="8 9" key="1">
    <citation type="submission" date="2018-04" db="EMBL/GenBank/DDBJ databases">
        <title>The genome of golden apple snail Pomacea canaliculata provides insight into stress tolerance and invasive adaptation.</title>
        <authorList>
            <person name="Liu C."/>
            <person name="Liu B."/>
            <person name="Ren Y."/>
            <person name="Zhang Y."/>
            <person name="Wang H."/>
            <person name="Li S."/>
            <person name="Jiang F."/>
            <person name="Yin L."/>
            <person name="Zhang G."/>
            <person name="Qian W."/>
            <person name="Fan W."/>
        </authorList>
    </citation>
    <scope>NUCLEOTIDE SEQUENCE [LARGE SCALE GENOMIC DNA]</scope>
    <source>
        <strain evidence="8">SZHN2017</strain>
        <tissue evidence="8">Muscle</tissue>
    </source>
</reference>
<keyword evidence="3 6" id="KW-0808">Transferase</keyword>
<dbReference type="OrthoDB" id="10263824at2759"/>
<evidence type="ECO:0000256" key="2">
    <source>
        <dbReference type="ARBA" id="ARBA00008392"/>
    </source>
</evidence>
<comment type="caution">
    <text evidence="8">The sequence shown here is derived from an EMBL/GenBank/DDBJ whole genome shotgun (WGS) entry which is preliminary data.</text>
</comment>
<gene>
    <name evidence="8" type="ORF">C0Q70_15483</name>
</gene>
<name>A0A2T7NV17_POMCA</name>
<dbReference type="GO" id="GO:0030170">
    <property type="term" value="F:pyridoxal phosphate binding"/>
    <property type="evidence" value="ECO:0007669"/>
    <property type="project" value="UniProtKB-UniRule"/>
</dbReference>
<comment type="cofactor">
    <cofactor evidence="1 6">
        <name>pyridoxal 5'-phosphate</name>
        <dbReference type="ChEBI" id="CHEBI:597326"/>
    </cofactor>
</comment>
<keyword evidence="5 6" id="KW-0012">Acyltransferase</keyword>
<dbReference type="Gene3D" id="3.40.640.10">
    <property type="entry name" value="Type I PLP-dependent aspartate aminotransferase-like (Major domain)"/>
    <property type="match status" value="1"/>
</dbReference>